<protein>
    <submittedName>
        <fullName evidence="1">Uncharacterized protein</fullName>
    </submittedName>
</protein>
<dbReference type="Proteomes" id="UP000677228">
    <property type="component" value="Unassembled WGS sequence"/>
</dbReference>
<dbReference type="Proteomes" id="UP000682733">
    <property type="component" value="Unassembled WGS sequence"/>
</dbReference>
<reference evidence="1" key="1">
    <citation type="submission" date="2021-02" db="EMBL/GenBank/DDBJ databases">
        <authorList>
            <person name="Nowell W R."/>
        </authorList>
    </citation>
    <scope>NUCLEOTIDE SEQUENCE</scope>
</reference>
<dbReference type="EMBL" id="CAJNOK010007258">
    <property type="protein sequence ID" value="CAF1029012.1"/>
    <property type="molecule type" value="Genomic_DNA"/>
</dbReference>
<evidence type="ECO:0000313" key="3">
    <source>
        <dbReference type="Proteomes" id="UP000677228"/>
    </source>
</evidence>
<comment type="caution">
    <text evidence="1">The sequence shown here is derived from an EMBL/GenBank/DDBJ whole genome shotgun (WGS) entry which is preliminary data.</text>
</comment>
<evidence type="ECO:0000313" key="2">
    <source>
        <dbReference type="EMBL" id="CAF3797356.1"/>
    </source>
</evidence>
<proteinExistence type="predicted"/>
<organism evidence="1 3">
    <name type="scientific">Didymodactylos carnosus</name>
    <dbReference type="NCBI Taxonomy" id="1234261"/>
    <lineage>
        <taxon>Eukaryota</taxon>
        <taxon>Metazoa</taxon>
        <taxon>Spiralia</taxon>
        <taxon>Gnathifera</taxon>
        <taxon>Rotifera</taxon>
        <taxon>Eurotatoria</taxon>
        <taxon>Bdelloidea</taxon>
        <taxon>Philodinida</taxon>
        <taxon>Philodinidae</taxon>
        <taxon>Didymodactylos</taxon>
    </lineage>
</organism>
<sequence>MLMVLSNILTKYGLRLVSILDFAYYHLTTQPSQYNQGNCTCDNPTKCFELSAIYNSNFTIEFPIPRFYLGCYLTDSLLQSTLECFYSQRLKQIQFYYSSTNYNITPLNSPLPSQYKPQTTVQQILNQLMIEQGLITISYENYYQQ</sequence>
<evidence type="ECO:0000313" key="1">
    <source>
        <dbReference type="EMBL" id="CAF1029012.1"/>
    </source>
</evidence>
<dbReference type="AlphaFoldDB" id="A0A8S2DTE9"/>
<gene>
    <name evidence="1" type="ORF">OVA965_LOCUS15891</name>
    <name evidence="2" type="ORF">TMI583_LOCUS15898</name>
</gene>
<name>A0A8S2DTE9_9BILA</name>
<accession>A0A8S2DTE9</accession>
<dbReference type="EMBL" id="CAJOBA010007268">
    <property type="protein sequence ID" value="CAF3797356.1"/>
    <property type="molecule type" value="Genomic_DNA"/>
</dbReference>